<dbReference type="PANTHER" id="PTHR46656:SF3">
    <property type="entry name" value="PUTATIVE-RELATED"/>
    <property type="match status" value="1"/>
</dbReference>
<dbReference type="Proteomes" id="UP000234752">
    <property type="component" value="Plasmid unnamed3"/>
</dbReference>
<dbReference type="SUPFAM" id="SSF53756">
    <property type="entry name" value="UDP-Glycosyltransferase/glycogen phosphorylase"/>
    <property type="match status" value="1"/>
</dbReference>
<dbReference type="InterPro" id="IPR001296">
    <property type="entry name" value="Glyco_trans_1"/>
</dbReference>
<protein>
    <submittedName>
        <fullName evidence="1">Group 1 glycosyl transferase</fullName>
    </submittedName>
</protein>
<reference evidence="1 2" key="1">
    <citation type="submission" date="2017-12" db="EMBL/GenBank/DDBJ databases">
        <title>Genomes of bacteria within cyanobacterial aggregates.</title>
        <authorList>
            <person name="Cai H."/>
        </authorList>
    </citation>
    <scope>NUCLEOTIDE SEQUENCE [LARGE SCALE GENOMIC DNA]</scope>
    <source>
        <strain evidence="1 2">TH16</strain>
        <plasmid evidence="1 2">unnamed3</plasmid>
    </source>
</reference>
<dbReference type="RefSeq" id="WP_102115467.1">
    <property type="nucleotide sequence ID" value="NZ_BMGN01000031.1"/>
</dbReference>
<dbReference type="GO" id="GO:0016757">
    <property type="term" value="F:glycosyltransferase activity"/>
    <property type="evidence" value="ECO:0007669"/>
    <property type="project" value="InterPro"/>
</dbReference>
<dbReference type="Pfam" id="PF00534">
    <property type="entry name" value="Glycos_transf_1"/>
    <property type="match status" value="1"/>
</dbReference>
<dbReference type="OrthoDB" id="118340at2"/>
<keyword evidence="1" id="KW-0614">Plasmid</keyword>
<dbReference type="KEGG" id="ncb:C0V82_26615"/>
<dbReference type="EMBL" id="CP025615">
    <property type="protein sequence ID" value="AUN33968.1"/>
    <property type="molecule type" value="Genomic_DNA"/>
</dbReference>
<keyword evidence="2" id="KW-1185">Reference proteome</keyword>
<evidence type="ECO:0000313" key="1">
    <source>
        <dbReference type="EMBL" id="AUN33968.1"/>
    </source>
</evidence>
<sequence>MSGFDAAGTQTVPQGLCLDDIKRTIWLTRLDLRELYAEDRPGFERWLLLNGSREYRSLTEADGVVMSQEFLSEPAAEALPGVQPVLTRAMKLAWDARSDLHQHFDLGTASGQQGFAWWLLVSGARESAWLEKIALAACRTLMSELAPEAISGVQPPLTAFMVFVRAMRRDLQEYFDLRTAKGQQSFVCWYFTHGPAELGLARYFTDAQKRLLNEPYGQTTGDVPISRLMWWVWLRRDDVQQAFPLDSRSGRTGFVNWFFAHGIAEMGLTDLGDLVPDTTVAPERPAEPARICTSAVRGRHGELPFGVNLVGHARGQFGIGEDVRMAALAMQMAGIPFSIYNVDPSPGVCQADDSVASLINDTLPYRINLLCTTGIEAARLAAVEGTRLFDGRRTIGYWPWELSSWPEEWRHAYNLVDEVWASSRHTYEAYAKSSPKPVRHMPMAVTTGGSAGMTRLDFGLPEHRFLFIFAFDFLSGMRRKNPQACVQAFRYAFPLGDEPVGLVIKAMRPAPDNPAWQALVTEAGADPRITIINGTLTRNAVLDLCRVCDCFLSLHRSEGFGRGIAEAMMMGKPAIVTGYSGNLDFTTPGTAALVDHTLCPVAVGDYPFGEGQVWAEPDIAHAAWWMQRLVKDQWLRERLSQQGRLLTEGTYAPDVVGAGYAALLKPA</sequence>
<dbReference type="CDD" id="cd03801">
    <property type="entry name" value="GT4_PimA-like"/>
    <property type="match status" value="1"/>
</dbReference>
<dbReference type="PANTHER" id="PTHR46656">
    <property type="entry name" value="PUTATIVE-RELATED"/>
    <property type="match status" value="1"/>
</dbReference>
<name>A0A2K9NLL3_9PROT</name>
<proteinExistence type="predicted"/>
<evidence type="ECO:0000313" key="2">
    <source>
        <dbReference type="Proteomes" id="UP000234752"/>
    </source>
</evidence>
<accession>A0A2K9NLL3</accession>
<dbReference type="Gene3D" id="3.40.50.2000">
    <property type="entry name" value="Glycogen Phosphorylase B"/>
    <property type="match status" value="1"/>
</dbReference>
<gene>
    <name evidence="1" type="ORF">C0V82_26615</name>
</gene>
<dbReference type="AlphaFoldDB" id="A0A2K9NLL3"/>
<organism evidence="1 2">
    <name type="scientific">Niveispirillum cyanobacteriorum</name>
    <dbReference type="NCBI Taxonomy" id="1612173"/>
    <lineage>
        <taxon>Bacteria</taxon>
        <taxon>Pseudomonadati</taxon>
        <taxon>Pseudomonadota</taxon>
        <taxon>Alphaproteobacteria</taxon>
        <taxon>Rhodospirillales</taxon>
        <taxon>Azospirillaceae</taxon>
        <taxon>Niveispirillum</taxon>
    </lineage>
</organism>
<geneLocation type="plasmid" evidence="1 2">
    <name>unnamed3</name>
</geneLocation>
<keyword evidence="1" id="KW-0808">Transferase</keyword>